<dbReference type="Gene3D" id="3.30.70.100">
    <property type="match status" value="1"/>
</dbReference>
<protein>
    <submittedName>
        <fullName evidence="2">Antibiotic biosynthesis monooxygenase</fullName>
    </submittedName>
</protein>
<evidence type="ECO:0000313" key="2">
    <source>
        <dbReference type="EMBL" id="AMG39250.1"/>
    </source>
</evidence>
<dbReference type="SUPFAM" id="SSF54909">
    <property type="entry name" value="Dimeric alpha+beta barrel"/>
    <property type="match status" value="1"/>
</dbReference>
<organism evidence="2 3">
    <name type="scientific">Alcaligenes xylosoxydans xylosoxydans</name>
    <name type="common">Achromobacter xylosoxidans</name>
    <dbReference type="NCBI Taxonomy" id="85698"/>
    <lineage>
        <taxon>Bacteria</taxon>
        <taxon>Pseudomonadati</taxon>
        <taxon>Pseudomonadota</taxon>
        <taxon>Betaproteobacteria</taxon>
        <taxon>Burkholderiales</taxon>
        <taxon>Alcaligenaceae</taxon>
        <taxon>Achromobacter</taxon>
    </lineage>
</organism>
<reference evidence="3" key="1">
    <citation type="submission" date="2015-12" db="EMBL/GenBank/DDBJ databases">
        <title>FDA dAtabase for Regulatory Grade micrObial Sequences (FDA-ARGOS): Supporting development and validation of Infectious Disease Dx tests.</title>
        <authorList>
            <person name="Case J."/>
            <person name="Tallon L."/>
            <person name="Sadzewicz L."/>
            <person name="Sengamalay N."/>
            <person name="Ott S."/>
            <person name="Godinez A."/>
            <person name="Nagaraj S."/>
            <person name="Nadendla S."/>
            <person name="Sichtig H."/>
        </authorList>
    </citation>
    <scope>NUCLEOTIDE SEQUENCE [LARGE SCALE GENOMIC DNA]</scope>
    <source>
        <strain evidence="3">FDAARGOS_147</strain>
    </source>
</reference>
<dbReference type="EMBL" id="CP014060">
    <property type="protein sequence ID" value="AMG39250.1"/>
    <property type="molecule type" value="Genomic_DNA"/>
</dbReference>
<evidence type="ECO:0000259" key="1">
    <source>
        <dbReference type="PROSITE" id="PS51725"/>
    </source>
</evidence>
<name>A0A0X8P3J6_ALCXX</name>
<keyword evidence="2" id="KW-0560">Oxidoreductase</keyword>
<feature type="domain" description="ABM" evidence="1">
    <location>
        <begin position="2"/>
        <end position="92"/>
    </location>
</feature>
<accession>A0A0X8P3J6</accession>
<dbReference type="AlphaFoldDB" id="A0A0X8P3J6"/>
<dbReference type="InterPro" id="IPR007138">
    <property type="entry name" value="ABM_dom"/>
</dbReference>
<dbReference type="Pfam" id="PF03992">
    <property type="entry name" value="ABM"/>
    <property type="match status" value="1"/>
</dbReference>
<dbReference type="PROSITE" id="PS51725">
    <property type="entry name" value="ABM"/>
    <property type="match status" value="1"/>
</dbReference>
<evidence type="ECO:0000313" key="3">
    <source>
        <dbReference type="Proteomes" id="UP000060602"/>
    </source>
</evidence>
<dbReference type="Proteomes" id="UP000060602">
    <property type="component" value="Chromosome"/>
</dbReference>
<proteinExistence type="predicted"/>
<dbReference type="GeneID" id="92896575"/>
<dbReference type="InterPro" id="IPR011008">
    <property type="entry name" value="Dimeric_a/b-barrel"/>
</dbReference>
<keyword evidence="2" id="KW-0503">Monooxygenase</keyword>
<dbReference type="GO" id="GO:0004497">
    <property type="term" value="F:monooxygenase activity"/>
    <property type="evidence" value="ECO:0007669"/>
    <property type="project" value="UniProtKB-KW"/>
</dbReference>
<sequence>MIQEIASIHVREGQEALFEAGVAQAKPLFLRARGCHGMELYRSIEQPQRYTLVVDWETVENHMVDFRESSDFQEWRKLVAGFFVEPPQVHHEQKVV</sequence>
<gene>
    <name evidence="2" type="ORF">AL504_26465</name>
</gene>
<dbReference type="RefSeq" id="WP_006390640.1">
    <property type="nucleotide sequence ID" value="NZ_CP014060.2"/>
</dbReference>